<name>A0A0P7BXN5_9HYPO</name>
<evidence type="ECO:0000313" key="1">
    <source>
        <dbReference type="EMBL" id="KPM45630.1"/>
    </source>
</evidence>
<dbReference type="EMBL" id="LKCW01000006">
    <property type="protein sequence ID" value="KPM45630.1"/>
    <property type="molecule type" value="Genomic_DNA"/>
</dbReference>
<gene>
    <name evidence="1" type="ORF">AK830_g979</name>
</gene>
<sequence length="379" mass="42628">MDTKQDDKLALPQEVILLIVESLAPDNPRKILTPSDERTKTLLTLTRTCKLTSSTASKLLWRYCTYIDSIERLRTFSQALDNLSSKDPRRPISLFLGLLEKDGAGSPKPWPCGRNRPEWPPEKRLKDDKDHALQVQKLLVKTAPTLQRLTIDMCTEELRQELGDLAQTVLAILRIGFKALVNLEEFVCIGDSFDFGGPQNQLWATCWPKLRCVSLDIQIENGEDYPIFGQMVRLPTLETAALTMLVETPPIVNEFLEGLVIEFEKPSTLESVPDRKFLTVAIPGINPEFDDFDAAASGSDPRAQVFLIDLCHFEGRAELFQRGGDTSYHLTTRWIRQTALNGTLWERARVGSGSWSGCTPTEDFVNPNSIHPLLYSSPI</sequence>
<protein>
    <submittedName>
        <fullName evidence="1">Uncharacterized protein</fullName>
    </submittedName>
</protein>
<organism evidence="1 2">
    <name type="scientific">Neonectria ditissima</name>
    <dbReference type="NCBI Taxonomy" id="78410"/>
    <lineage>
        <taxon>Eukaryota</taxon>
        <taxon>Fungi</taxon>
        <taxon>Dikarya</taxon>
        <taxon>Ascomycota</taxon>
        <taxon>Pezizomycotina</taxon>
        <taxon>Sordariomycetes</taxon>
        <taxon>Hypocreomycetidae</taxon>
        <taxon>Hypocreales</taxon>
        <taxon>Nectriaceae</taxon>
        <taxon>Neonectria</taxon>
    </lineage>
</organism>
<dbReference type="STRING" id="78410.A0A0P7BXN5"/>
<keyword evidence="2" id="KW-1185">Reference proteome</keyword>
<accession>A0A0P7BXN5</accession>
<proteinExistence type="predicted"/>
<reference evidence="1 2" key="1">
    <citation type="submission" date="2015-09" db="EMBL/GenBank/DDBJ databases">
        <title>Draft genome of a European isolate of the apple canker pathogen Neonectria ditissima.</title>
        <authorList>
            <person name="Gomez-Cortecero A."/>
            <person name="Harrison R.J."/>
            <person name="Armitage A.D."/>
        </authorList>
    </citation>
    <scope>NUCLEOTIDE SEQUENCE [LARGE SCALE GENOMIC DNA]</scope>
    <source>
        <strain evidence="1 2">R09/05</strain>
    </source>
</reference>
<dbReference type="Proteomes" id="UP000050424">
    <property type="component" value="Unassembled WGS sequence"/>
</dbReference>
<evidence type="ECO:0000313" key="2">
    <source>
        <dbReference type="Proteomes" id="UP000050424"/>
    </source>
</evidence>
<dbReference type="OrthoDB" id="6365676at2759"/>
<dbReference type="AlphaFoldDB" id="A0A0P7BXN5"/>
<comment type="caution">
    <text evidence="1">The sequence shown here is derived from an EMBL/GenBank/DDBJ whole genome shotgun (WGS) entry which is preliminary data.</text>
</comment>